<accession>A0A9P8C1N0</accession>
<dbReference type="Pfam" id="PF23280">
    <property type="entry name" value="TPR_26"/>
    <property type="match status" value="1"/>
</dbReference>
<dbReference type="InterPro" id="IPR054477">
    <property type="entry name" value="LTN1_E3_ligase_6th"/>
</dbReference>
<dbReference type="InterPro" id="IPR039804">
    <property type="entry name" value="RING-CH-C4HC3_LTN1"/>
</dbReference>
<evidence type="ECO:0000256" key="9">
    <source>
        <dbReference type="ARBA" id="ARBA00022723"/>
    </source>
</evidence>
<evidence type="ECO:0000259" key="19">
    <source>
        <dbReference type="PROSITE" id="PS50089"/>
    </source>
</evidence>
<dbReference type="PANTHER" id="PTHR12389:SF0">
    <property type="entry name" value="E3 UBIQUITIN-PROTEIN LIGASE LISTERIN"/>
    <property type="match status" value="1"/>
</dbReference>
<comment type="subcellular location">
    <subcellularLocation>
        <location evidence="2">Cytoplasm</location>
        <location evidence="2">Cytosol</location>
    </subcellularLocation>
</comment>
<feature type="region of interest" description="Disordered" evidence="18">
    <location>
        <begin position="1"/>
        <end position="21"/>
    </location>
</feature>
<evidence type="ECO:0000256" key="13">
    <source>
        <dbReference type="ARBA" id="ARBA00022833"/>
    </source>
</evidence>
<dbReference type="GO" id="GO:0043023">
    <property type="term" value="F:ribosomal large subunit binding"/>
    <property type="evidence" value="ECO:0007669"/>
    <property type="project" value="TreeGrafter"/>
</dbReference>
<dbReference type="GO" id="GO:0005829">
    <property type="term" value="C:cytosol"/>
    <property type="evidence" value="ECO:0007669"/>
    <property type="project" value="UniProtKB-SubCell"/>
</dbReference>
<comment type="function">
    <text evidence="14">E3 ubiquitin-protein ligase component of the ribosome quality control complex (RQC), a ribosome-associated complex that mediates ubiquitination and extraction of incompletely synthesized nascent chains for proteasomal degradation. Mediates ubiquitination of proteins derived from mRNAs lacking stop codons (non-stop proteins) and other translation arrest products induced by poly-lysine sequences and tandem rare codons. Ubiquitination leads to CDC48 recruitment for extraction and degradation of the incomplete translation product. May indirectly play a role in chromatin function and transcription.</text>
</comment>
<feature type="domain" description="RING-type" evidence="19">
    <location>
        <begin position="1588"/>
        <end position="1634"/>
    </location>
</feature>
<evidence type="ECO:0000256" key="4">
    <source>
        <dbReference type="ARBA" id="ARBA00007997"/>
    </source>
</evidence>
<dbReference type="GO" id="GO:0008270">
    <property type="term" value="F:zinc ion binding"/>
    <property type="evidence" value="ECO:0007669"/>
    <property type="project" value="UniProtKB-KW"/>
</dbReference>
<evidence type="ECO:0000313" key="21">
    <source>
        <dbReference type="Proteomes" id="UP000824998"/>
    </source>
</evidence>
<dbReference type="InterPro" id="IPR039795">
    <property type="entry name" value="LTN1/Rkr1"/>
</dbReference>
<dbReference type="InterPro" id="IPR011016">
    <property type="entry name" value="Znf_RING-CH"/>
</dbReference>
<reference evidence="20" key="1">
    <citation type="journal article" date="2021" name="IMA Fungus">
        <title>Genomic characterization of three marine fungi, including Emericellopsis atlantica sp. nov. with signatures of a generalist lifestyle and marine biomass degradation.</title>
        <authorList>
            <person name="Hagestad O.C."/>
            <person name="Hou L."/>
            <person name="Andersen J.H."/>
            <person name="Hansen E.H."/>
            <person name="Altermark B."/>
            <person name="Li C."/>
            <person name="Kuhnert E."/>
            <person name="Cox R.J."/>
            <person name="Crous P.W."/>
            <person name="Spatafora J.W."/>
            <person name="Lail K."/>
            <person name="Amirebrahimi M."/>
            <person name="Lipzen A."/>
            <person name="Pangilinan J."/>
            <person name="Andreopoulos W."/>
            <person name="Hayes R.D."/>
            <person name="Ng V."/>
            <person name="Grigoriev I.V."/>
            <person name="Jackson S.A."/>
            <person name="Sutton T.D.S."/>
            <person name="Dobson A.D.W."/>
            <person name="Rama T."/>
        </authorList>
    </citation>
    <scope>NUCLEOTIDE SEQUENCE</scope>
    <source>
        <strain evidence="20">TRa018bII</strain>
    </source>
</reference>
<dbReference type="Pfam" id="PF22999">
    <property type="entry name" value="LTN1_E3_ligase_6th"/>
    <property type="match status" value="1"/>
</dbReference>
<dbReference type="GO" id="GO:1990116">
    <property type="term" value="P:ribosome-associated ubiquitin-dependent protein catabolic process"/>
    <property type="evidence" value="ECO:0007669"/>
    <property type="project" value="UniProtKB-UniRule"/>
</dbReference>
<organism evidence="20 21">
    <name type="scientific">Amylocarpus encephaloides</name>
    <dbReference type="NCBI Taxonomy" id="45428"/>
    <lineage>
        <taxon>Eukaryota</taxon>
        <taxon>Fungi</taxon>
        <taxon>Dikarya</taxon>
        <taxon>Ascomycota</taxon>
        <taxon>Pezizomycotina</taxon>
        <taxon>Leotiomycetes</taxon>
        <taxon>Helotiales</taxon>
        <taxon>Helotiales incertae sedis</taxon>
        <taxon>Amylocarpus</taxon>
    </lineage>
</organism>
<evidence type="ECO:0000256" key="3">
    <source>
        <dbReference type="ARBA" id="ARBA00004906"/>
    </source>
</evidence>
<comment type="similarity">
    <text evidence="4 16">Belongs to the LTN1 family.</text>
</comment>
<dbReference type="EC" id="2.3.2.27" evidence="5 16"/>
<comment type="subunit">
    <text evidence="16">Component of the ribosome quality control complex (RQC).</text>
</comment>
<keyword evidence="21" id="KW-1185">Reference proteome</keyword>
<evidence type="ECO:0000313" key="20">
    <source>
        <dbReference type="EMBL" id="KAG9229306.1"/>
    </source>
</evidence>
<dbReference type="SUPFAM" id="SSF57850">
    <property type="entry name" value="RING/U-box"/>
    <property type="match status" value="1"/>
</dbReference>
<dbReference type="GO" id="GO:0072344">
    <property type="term" value="P:rescue of stalled ribosome"/>
    <property type="evidence" value="ECO:0007669"/>
    <property type="project" value="UniProtKB-UniRule"/>
</dbReference>
<dbReference type="SMART" id="SM01197">
    <property type="entry name" value="FANCL_C"/>
    <property type="match status" value="1"/>
</dbReference>
<dbReference type="EMBL" id="MU251788">
    <property type="protein sequence ID" value="KAG9229306.1"/>
    <property type="molecule type" value="Genomic_DNA"/>
</dbReference>
<keyword evidence="10" id="KW-0677">Repeat</keyword>
<proteinExistence type="inferred from homology"/>
<dbReference type="PANTHER" id="PTHR12389">
    <property type="entry name" value="ZINC FINGER PROTEIN 294"/>
    <property type="match status" value="1"/>
</dbReference>
<keyword evidence="7" id="KW-0963">Cytoplasm</keyword>
<comment type="caution">
    <text evidence="20">The sequence shown here is derived from an EMBL/GenBank/DDBJ whole genome shotgun (WGS) entry which is preliminary data.</text>
</comment>
<protein>
    <recommendedName>
        <fullName evidence="6 16">E3 ubiquitin-protein ligase listerin</fullName>
        <ecNumber evidence="5 16">2.3.2.27</ecNumber>
    </recommendedName>
    <alternativeName>
        <fullName evidence="16">RING-type E3 ubiquitin transferase listerin</fullName>
    </alternativeName>
</protein>
<dbReference type="CDD" id="cd16491">
    <property type="entry name" value="RING-CH-C4HC3_LTN1"/>
    <property type="match status" value="1"/>
</dbReference>
<evidence type="ECO:0000256" key="16">
    <source>
        <dbReference type="RuleBase" id="RU367090"/>
    </source>
</evidence>
<dbReference type="Pfam" id="PF13639">
    <property type="entry name" value="zf-RING_2"/>
    <property type="match status" value="1"/>
</dbReference>
<keyword evidence="9 16" id="KW-0479">Metal-binding</keyword>
<gene>
    <name evidence="20" type="ORF">BJ875DRAFT_202556</name>
</gene>
<evidence type="ECO:0000256" key="11">
    <source>
        <dbReference type="ARBA" id="ARBA00022771"/>
    </source>
</evidence>
<keyword evidence="12 16" id="KW-0833">Ubl conjugation pathway</keyword>
<dbReference type="InterPro" id="IPR013083">
    <property type="entry name" value="Znf_RING/FYVE/PHD"/>
</dbReference>
<keyword evidence="8 16" id="KW-0808">Transferase</keyword>
<sequence length="1647" mass="183709">MSKRQFKSQASSSRAVPESPFGRLNGTSIKSTLSYRAAEFPDLLSISDPNIVVAFKNLSKADGTTKTKALDLLGEYAAQHPNEHGGVEDSILEAWVKLYPRLSINNHRRVREESHGLQVKLLQSARKRMERHLPDTVGSWLAGCYDRDGLVARAARNGIASFLDTDSKDKAFWTRCQDRIVDYALEAINETPQTLSDEHSTSSEDSASLYLRVMSSSMSLVANLLLKLRKEDISKFQEQYEEYLHNKKLWAFASSEDSFLRKTLYHLLVVCLEKQPKFLENSLDRISLGVIVKGLSASQLMSASQLLQALGDLTAKFPHVWTSAYVAGRGSSFSRLENFIQKGSQGGYGDYWLSLNRLFALLPNNVIPSKTSTSLRFLNEYRQVMQGRDQSRQYADQAWTSYFSVAGVFLNLNSDPSFQASLFREAVLPIFEKYLQGEPERVPVTLPALSKAFVLWGSNKNIQPQDSVSLCFQKLASSYIARGITASHVQLEDTEHYDPTQKRIIAEGHRWFMLLSEILRQDVHKDLVRPFAKSTYGILNSAIKTVIDQAGKSYSAAAVIEISMRLTPAIIQKSSEILSSIKSLVETHLPTPAFVFSPSARYLISLLFLLHSLQDQDEFFKSTWEGALNSVARQSCHTNSLKTIGALIADPSVCAMARETLRLQGFLLEAYSKAILGETEAWSLFETATTYDCYSRHSVVTLLEQSLGYLNPTGNNSISAADQSERAFKALEFISKHRPTLLNQGKEIQMMMTAMLLEITEISDKAIASRALALMNALKSSGNVDDEVNHNSTLDLVQWNLELEPSNSRVLLIETLVAQAKLFREQHSDEATAISFFPDNQKWIEALSATLALPPSSALGVMRPFAGAVFLASHAVMRDSKSSEHSKTFPIAVRMALYTAQFVTDVDLLLQLPTDAAVDMLSALAITTEIVNDQLDLLANGEYPPWFTDADDDEMDDLRILASNAAFAELIKHAYQWQMGASSEVEKRSTSCIVNSLISHLLVVTGSGSGAYYSTKALGHLVKGLVDTHGWEIASGETWLSSLNLFGSSSWHLFGSSTPPNALGTTAILTGLGTNISGSKLVNTFCNRLISDVAGASATAEKTTGLLVQLNAMLSVYEDDKIPVAKNRLIFAVKQILSWTPNLASTDAFLSSEACRALHVLLPAIKDVYGTYWETALEFCISIWQSNQDSTLSDSHLPITGMSLKLYSILRKLDEANDDLEEALAEHSETISRSLTNLLQLCRPKQHQPMEFVDALLLRQIRNVPPKELEDVSDLYPLLASENRNSQSAAYNLLERSLTEVQQQLSIDVLLEKKTARLPDELLSMLLEPPLIVEFLPEALDEFPSTIRGYLLSWRLVYKSYANASFKVRNDYSDLLKSENFTGPFLGLLFDLLNHFGGKSSDVNKDTFEPSTISKYDMWTAIDSETPKRDMYCLVVNLYYMCLKYTPNLARNWYLDCKSKQTKLAAGKWTVKVFSPILVQEVKDEITKWGEEQDAEKPLIIKASKNSPEIHAGYEIDDLMMQIVVSMPEDYPLQGVEVRGVNRVAANEKTWRAWQVIAQGVMRVNTIVDGLVLFRENVVAAMAGKTECAICYSIIGSDKRMPEKRCGACKNLFHGHCLFKWFQSSNQNTCPLCRNAFTYGAETLRRN</sequence>
<dbReference type="InterPro" id="IPR054478">
    <property type="entry name" value="LTN1_UBC"/>
</dbReference>
<dbReference type="Proteomes" id="UP000824998">
    <property type="component" value="Unassembled WGS sequence"/>
</dbReference>
<evidence type="ECO:0000256" key="18">
    <source>
        <dbReference type="SAM" id="MobiDB-lite"/>
    </source>
</evidence>
<name>A0A9P8C1N0_9HELO</name>
<dbReference type="Gene3D" id="3.30.40.10">
    <property type="entry name" value="Zinc/RING finger domain, C3HC4 (zinc finger)"/>
    <property type="match status" value="1"/>
</dbReference>
<dbReference type="InterPro" id="IPR057030">
    <property type="entry name" value="TPR_Rkr-1"/>
</dbReference>
<keyword evidence="11 15" id="KW-0863">Zinc-finger</keyword>
<dbReference type="Pfam" id="PF22958">
    <property type="entry name" value="Ltn1_1st"/>
    <property type="match status" value="1"/>
</dbReference>
<dbReference type="GO" id="GO:1990112">
    <property type="term" value="C:RQC complex"/>
    <property type="evidence" value="ECO:0007669"/>
    <property type="project" value="UniProtKB-UniRule"/>
</dbReference>
<dbReference type="SMART" id="SM00744">
    <property type="entry name" value="RINGv"/>
    <property type="match status" value="1"/>
</dbReference>
<dbReference type="Pfam" id="PF23009">
    <property type="entry name" value="UBC_like"/>
    <property type="match status" value="1"/>
</dbReference>
<evidence type="ECO:0000256" key="17">
    <source>
        <dbReference type="SAM" id="Coils"/>
    </source>
</evidence>
<dbReference type="InterPro" id="IPR054476">
    <property type="entry name" value="Ltn1_N"/>
</dbReference>
<evidence type="ECO:0000256" key="12">
    <source>
        <dbReference type="ARBA" id="ARBA00022786"/>
    </source>
</evidence>
<comment type="function">
    <text evidence="16">E3 ubiquitin-protein ligase. Component of the ribosome quality control complex (RQC), a ribosome-associated complex that mediates ubiquitination and extraction of incompletely synthesized nascent chains for proteasomal degradation.</text>
</comment>
<evidence type="ECO:0000256" key="5">
    <source>
        <dbReference type="ARBA" id="ARBA00012483"/>
    </source>
</evidence>
<comment type="pathway">
    <text evidence="3 16">Protein modification; protein ubiquitination.</text>
</comment>
<evidence type="ECO:0000256" key="1">
    <source>
        <dbReference type="ARBA" id="ARBA00000900"/>
    </source>
</evidence>
<keyword evidence="13 16" id="KW-0862">Zinc</keyword>
<dbReference type="GO" id="GO:0061630">
    <property type="term" value="F:ubiquitin protein ligase activity"/>
    <property type="evidence" value="ECO:0007669"/>
    <property type="project" value="UniProtKB-UniRule"/>
</dbReference>
<dbReference type="SUPFAM" id="SSF48371">
    <property type="entry name" value="ARM repeat"/>
    <property type="match status" value="1"/>
</dbReference>
<feature type="coiled-coil region" evidence="17">
    <location>
        <begin position="1206"/>
        <end position="1237"/>
    </location>
</feature>
<evidence type="ECO:0000256" key="14">
    <source>
        <dbReference type="ARBA" id="ARBA00055150"/>
    </source>
</evidence>
<evidence type="ECO:0000256" key="2">
    <source>
        <dbReference type="ARBA" id="ARBA00004514"/>
    </source>
</evidence>
<keyword evidence="17" id="KW-0175">Coiled coil</keyword>
<dbReference type="OrthoDB" id="6108at2759"/>
<comment type="catalytic activity">
    <reaction evidence="1 16">
        <text>S-ubiquitinyl-[E2 ubiquitin-conjugating enzyme]-L-cysteine + [acceptor protein]-L-lysine = [E2 ubiquitin-conjugating enzyme]-L-cysteine + N(6)-ubiquitinyl-[acceptor protein]-L-lysine.</text>
        <dbReference type="EC" id="2.3.2.27"/>
    </reaction>
</comment>
<dbReference type="InterPro" id="IPR016024">
    <property type="entry name" value="ARM-type_fold"/>
</dbReference>
<dbReference type="InterPro" id="IPR001841">
    <property type="entry name" value="Znf_RING"/>
</dbReference>
<dbReference type="PROSITE" id="PS50089">
    <property type="entry name" value="ZF_RING_2"/>
    <property type="match status" value="1"/>
</dbReference>
<evidence type="ECO:0000256" key="15">
    <source>
        <dbReference type="PROSITE-ProRule" id="PRU00175"/>
    </source>
</evidence>
<evidence type="ECO:0000256" key="7">
    <source>
        <dbReference type="ARBA" id="ARBA00022490"/>
    </source>
</evidence>
<evidence type="ECO:0000256" key="10">
    <source>
        <dbReference type="ARBA" id="ARBA00022737"/>
    </source>
</evidence>
<evidence type="ECO:0000256" key="8">
    <source>
        <dbReference type="ARBA" id="ARBA00022679"/>
    </source>
</evidence>
<dbReference type="FunFam" id="3.30.40.10:FF:000038">
    <property type="entry name" value="E3 ubiquitin-protein ligase listerin"/>
    <property type="match status" value="1"/>
</dbReference>
<evidence type="ECO:0000256" key="6">
    <source>
        <dbReference type="ARBA" id="ARBA00017157"/>
    </source>
</evidence>